<dbReference type="AlphaFoldDB" id="A0AAE1NXH4"/>
<gene>
    <name evidence="2" type="ORF">Pmani_029496</name>
</gene>
<accession>A0AAE1NXH4</accession>
<evidence type="ECO:0000313" key="2">
    <source>
        <dbReference type="EMBL" id="KAK4298134.1"/>
    </source>
</evidence>
<feature type="compositionally biased region" description="Gly residues" evidence="1">
    <location>
        <begin position="1"/>
        <end position="11"/>
    </location>
</feature>
<dbReference type="EMBL" id="JAWZYT010003493">
    <property type="protein sequence ID" value="KAK4298134.1"/>
    <property type="molecule type" value="Genomic_DNA"/>
</dbReference>
<comment type="caution">
    <text evidence="2">The sequence shown here is derived from an EMBL/GenBank/DDBJ whole genome shotgun (WGS) entry which is preliminary data.</text>
</comment>
<evidence type="ECO:0000256" key="1">
    <source>
        <dbReference type="SAM" id="MobiDB-lite"/>
    </source>
</evidence>
<evidence type="ECO:0000313" key="3">
    <source>
        <dbReference type="Proteomes" id="UP001292094"/>
    </source>
</evidence>
<sequence>MREGTGAGVRDGTGEGMRDGTGAGVREGTEKRLRDGTGTGPCSRQRSGKYRAAGNKSSKKSSCEGERGRLCGGDRVGNGVVMGKRM</sequence>
<proteinExistence type="predicted"/>
<dbReference type="Proteomes" id="UP001292094">
    <property type="component" value="Unassembled WGS sequence"/>
</dbReference>
<protein>
    <submittedName>
        <fullName evidence="2">Uncharacterized protein</fullName>
    </submittedName>
</protein>
<reference evidence="2" key="1">
    <citation type="submission" date="2023-11" db="EMBL/GenBank/DDBJ databases">
        <title>Genome assemblies of two species of porcelain crab, Petrolisthes cinctipes and Petrolisthes manimaculis (Anomura: Porcellanidae).</title>
        <authorList>
            <person name="Angst P."/>
        </authorList>
    </citation>
    <scope>NUCLEOTIDE SEQUENCE</scope>
    <source>
        <strain evidence="2">PB745_02</strain>
        <tissue evidence="2">Gill</tissue>
    </source>
</reference>
<keyword evidence="3" id="KW-1185">Reference proteome</keyword>
<feature type="region of interest" description="Disordered" evidence="1">
    <location>
        <begin position="1"/>
        <end position="86"/>
    </location>
</feature>
<name>A0AAE1NXH4_9EUCA</name>
<organism evidence="2 3">
    <name type="scientific">Petrolisthes manimaculis</name>
    <dbReference type="NCBI Taxonomy" id="1843537"/>
    <lineage>
        <taxon>Eukaryota</taxon>
        <taxon>Metazoa</taxon>
        <taxon>Ecdysozoa</taxon>
        <taxon>Arthropoda</taxon>
        <taxon>Crustacea</taxon>
        <taxon>Multicrustacea</taxon>
        <taxon>Malacostraca</taxon>
        <taxon>Eumalacostraca</taxon>
        <taxon>Eucarida</taxon>
        <taxon>Decapoda</taxon>
        <taxon>Pleocyemata</taxon>
        <taxon>Anomura</taxon>
        <taxon>Galatheoidea</taxon>
        <taxon>Porcellanidae</taxon>
        <taxon>Petrolisthes</taxon>
    </lineage>
</organism>